<reference evidence="1 2" key="1">
    <citation type="submission" date="2018-08" db="EMBL/GenBank/DDBJ databases">
        <title>Genome analysis of the thermophilic bacterium of the candidate phylum Aminicenantes from deep subsurface aquifer revealed its physiology and ecological role.</title>
        <authorList>
            <person name="Kadnikov V.V."/>
            <person name="Mardanov A.V."/>
            <person name="Beletsky A.V."/>
            <person name="Karnachuk O.V."/>
            <person name="Ravin N.V."/>
        </authorList>
    </citation>
    <scope>NUCLEOTIDE SEQUENCE [LARGE SCALE GENOMIC DNA]</scope>
    <source>
        <strain evidence="1">BY38</strain>
    </source>
</reference>
<dbReference type="SUPFAM" id="SSF54913">
    <property type="entry name" value="GlnB-like"/>
    <property type="match status" value="1"/>
</dbReference>
<dbReference type="PROSITE" id="PS51343">
    <property type="entry name" value="PII_GLNB_DOM"/>
    <property type="match status" value="1"/>
</dbReference>
<dbReference type="InterPro" id="IPR002187">
    <property type="entry name" value="N-reg_PII"/>
</dbReference>
<dbReference type="InterPro" id="IPR011322">
    <property type="entry name" value="N-reg_PII-like_a/b"/>
</dbReference>
<evidence type="ECO:0000313" key="2">
    <source>
        <dbReference type="Proteomes" id="UP000257323"/>
    </source>
</evidence>
<dbReference type="Pfam" id="PF00543">
    <property type="entry name" value="P-II"/>
    <property type="match status" value="1"/>
</dbReference>
<dbReference type="SMART" id="SM00938">
    <property type="entry name" value="P-II"/>
    <property type="match status" value="1"/>
</dbReference>
<sequence>MNIEFDLIVTIVRMGFSEKIIEASRQAGAEGGTIIVGRGTGVHERKKLLGIPVEPEKEIIFSVVPRNRTQQILEAIVRAGELDKPGAGIAFVLELKQVAGICHLLYEKEK</sequence>
<accession>A0A3E2BKK1</accession>
<name>A0A3E2BKK1_9BACT</name>
<dbReference type="EMBL" id="QUAH01000012">
    <property type="protein sequence ID" value="RFT15167.1"/>
    <property type="molecule type" value="Genomic_DNA"/>
</dbReference>
<evidence type="ECO:0000313" key="1">
    <source>
        <dbReference type="EMBL" id="RFT15167.1"/>
    </source>
</evidence>
<dbReference type="InterPro" id="IPR015867">
    <property type="entry name" value="N-reg_PII/ATP_PRibTrfase_C"/>
</dbReference>
<comment type="caution">
    <text evidence="1">The sequence shown here is derived from an EMBL/GenBank/DDBJ whole genome shotgun (WGS) entry which is preliminary data.</text>
</comment>
<dbReference type="AlphaFoldDB" id="A0A3E2BKK1"/>
<protein>
    <submittedName>
        <fullName evidence="1">Nitrogen regulatory protein P-II</fullName>
    </submittedName>
</protein>
<dbReference type="Proteomes" id="UP000257323">
    <property type="component" value="Unassembled WGS sequence"/>
</dbReference>
<organism evidence="1 2">
    <name type="scientific">Candidatus Saccharicenans subterraneus</name>
    <dbReference type="NCBI Taxonomy" id="2508984"/>
    <lineage>
        <taxon>Bacteria</taxon>
        <taxon>Candidatus Aminicenantota</taxon>
        <taxon>Candidatus Aminicenantia</taxon>
        <taxon>Candidatus Aminicenantales</taxon>
        <taxon>Candidatus Saccharicenantaceae</taxon>
        <taxon>Candidatus Saccharicenans</taxon>
    </lineage>
</organism>
<proteinExistence type="predicted"/>
<gene>
    <name evidence="1" type="ORF">OP8BY_0631</name>
</gene>
<dbReference type="GO" id="GO:0030234">
    <property type="term" value="F:enzyme regulator activity"/>
    <property type="evidence" value="ECO:0007669"/>
    <property type="project" value="InterPro"/>
</dbReference>
<dbReference type="Gene3D" id="3.30.70.120">
    <property type="match status" value="1"/>
</dbReference>
<dbReference type="GO" id="GO:0006808">
    <property type="term" value="P:regulation of nitrogen utilization"/>
    <property type="evidence" value="ECO:0007669"/>
    <property type="project" value="InterPro"/>
</dbReference>